<dbReference type="Pfam" id="PF06863">
    <property type="entry name" value="DUF1254"/>
    <property type="match status" value="1"/>
</dbReference>
<gene>
    <name evidence="4" type="ORF">RMCT_1181</name>
</gene>
<evidence type="ECO:0008006" key="6">
    <source>
        <dbReference type="Google" id="ProtNLM"/>
    </source>
</evidence>
<dbReference type="AlphaFoldDB" id="A0A100XCS6"/>
<dbReference type="OMA" id="PPVRGFW"/>
<dbReference type="Proteomes" id="UP000069654">
    <property type="component" value="Unassembled WGS sequence"/>
</dbReference>
<evidence type="ECO:0000259" key="3">
    <source>
        <dbReference type="Pfam" id="PF06863"/>
    </source>
</evidence>
<protein>
    <recommendedName>
        <fullName evidence="6">DUF1254 domain-containing protein</fullName>
    </recommendedName>
</protein>
<dbReference type="EMBL" id="BCTB01000005">
    <property type="protein sequence ID" value="GAT14210.1"/>
    <property type="molecule type" value="Genomic_DNA"/>
</dbReference>
<keyword evidence="1" id="KW-0732">Signal</keyword>
<reference evidence="5" key="2">
    <citation type="submission" date="2016-02" db="EMBL/GenBank/DDBJ databases">
        <title>Draft genome sequence of five rapidly growing Mycobacterium species.</title>
        <authorList>
            <person name="Katahira K."/>
            <person name="Gotou Y."/>
            <person name="Iida K."/>
            <person name="Ogura Y."/>
            <person name="Hayashi T."/>
        </authorList>
    </citation>
    <scope>NUCLEOTIDE SEQUENCE [LARGE SCALE GENOMIC DNA]</scope>
    <source>
        <strain evidence="5">JCM6362</strain>
    </source>
</reference>
<feature type="domain" description="DUF1254" evidence="3">
    <location>
        <begin position="91"/>
        <end position="222"/>
    </location>
</feature>
<dbReference type="PANTHER" id="PTHR36509:SF2">
    <property type="entry name" value="BLL3101 PROTEIN"/>
    <property type="match status" value="1"/>
</dbReference>
<dbReference type="PROSITE" id="PS51257">
    <property type="entry name" value="PROKAR_LIPOPROTEIN"/>
    <property type="match status" value="1"/>
</dbReference>
<feature type="chain" id="PRO_5039419654" description="DUF1254 domain-containing protein" evidence="1">
    <location>
        <begin position="33"/>
        <end position="488"/>
    </location>
</feature>
<accession>A0A100XCS6</accession>
<name>A0A100XCS6_MYCTH</name>
<feature type="domain" description="DUF1214" evidence="2">
    <location>
        <begin position="365"/>
        <end position="471"/>
    </location>
</feature>
<dbReference type="InterPro" id="IPR010679">
    <property type="entry name" value="DUF1254"/>
</dbReference>
<dbReference type="Pfam" id="PF06742">
    <property type="entry name" value="DUF1214"/>
    <property type="match status" value="1"/>
</dbReference>
<dbReference type="STRING" id="1797.RMCT_1181"/>
<evidence type="ECO:0000313" key="4">
    <source>
        <dbReference type="EMBL" id="GAT14210.1"/>
    </source>
</evidence>
<proteinExistence type="predicted"/>
<sequence length="488" mass="53288">MISWMSRRANAAAALVAALVAMPALITASACSSSNSPPPRPGTTGGAAADDVSAIAVQTYVYTYPLVAVEVTRRQSTNVAATDPSTGAAPMNQLAHLGFLPTAEFTGVVRPNVDTLYTSMFFDVSAEPLIVTVPPMGDRYHLFPLLDMWTNVDASPGTRTVDDAGTGYEFAIVGPNWHGDLPEGVREYRSATDAGWMIGRIQVNGPEDMPAVIDLQNAMTAVPLSAHGTPYEPPGNADLRPDWPRGREVSRYIHDLSPQQYWDLFYSGLSHDQPRPGDEVLLERLAAVGWSPTEKLDLAQLPDDERDVWEQAWPQALSQIEVDLGSEEVNGWLLARTGLGDYGTDYATRAVVAHGGLGANLPSDAVYPTVRVDDTGAQLNAANDYVLRFSPEDLPPVRGFWSLTLYDDRGFFVDNPLDRYALRGERLTTNPDGSVDVYVRHEPPGSDREANWLPTPETGDFNLMLRLYWPEAEILDGGWNPPPVQILQ</sequence>
<dbReference type="Gene3D" id="2.60.40.1610">
    <property type="entry name" value="Domain of unknown function DUF1254"/>
    <property type="match status" value="1"/>
</dbReference>
<dbReference type="InterPro" id="IPR037050">
    <property type="entry name" value="DUF1254_sf"/>
</dbReference>
<dbReference type="InterPro" id="IPR037049">
    <property type="entry name" value="DUF1214_C_sf"/>
</dbReference>
<dbReference type="Gene3D" id="2.60.120.600">
    <property type="entry name" value="Domain of unknown function DUF1214, C-terminal domain"/>
    <property type="match status" value="1"/>
</dbReference>
<reference evidence="4 5" key="1">
    <citation type="journal article" date="2016" name="Genome Announc.">
        <title>Draft Genome Sequences of Five Rapidly Growing Mycobacterium Species, M. thermoresistibile, M. fortuitum subsp. acetamidolyticum, M. canariasense, M. brisbanense, and M. novocastrense.</title>
        <authorList>
            <person name="Katahira K."/>
            <person name="Ogura Y."/>
            <person name="Gotoh Y."/>
            <person name="Hayashi T."/>
        </authorList>
    </citation>
    <scope>NUCLEOTIDE SEQUENCE [LARGE SCALE GENOMIC DNA]</scope>
    <source>
        <strain evidence="4 5">JCM6362</strain>
    </source>
</reference>
<feature type="signal peptide" evidence="1">
    <location>
        <begin position="1"/>
        <end position="32"/>
    </location>
</feature>
<dbReference type="PANTHER" id="PTHR36509">
    <property type="entry name" value="BLL3101 PROTEIN"/>
    <property type="match status" value="1"/>
</dbReference>
<evidence type="ECO:0000259" key="2">
    <source>
        <dbReference type="Pfam" id="PF06742"/>
    </source>
</evidence>
<evidence type="ECO:0000313" key="5">
    <source>
        <dbReference type="Proteomes" id="UP000069654"/>
    </source>
</evidence>
<dbReference type="SUPFAM" id="SSF160935">
    <property type="entry name" value="VPA0735-like"/>
    <property type="match status" value="1"/>
</dbReference>
<dbReference type="InterPro" id="IPR010621">
    <property type="entry name" value="DUF1214"/>
</dbReference>
<evidence type="ECO:0000256" key="1">
    <source>
        <dbReference type="SAM" id="SignalP"/>
    </source>
</evidence>
<comment type="caution">
    <text evidence="4">The sequence shown here is derived from an EMBL/GenBank/DDBJ whole genome shotgun (WGS) entry which is preliminary data.</text>
</comment>
<organism evidence="4 5">
    <name type="scientific">Mycolicibacterium thermoresistibile</name>
    <name type="common">Mycobacterium thermoresistibile</name>
    <dbReference type="NCBI Taxonomy" id="1797"/>
    <lineage>
        <taxon>Bacteria</taxon>
        <taxon>Bacillati</taxon>
        <taxon>Actinomycetota</taxon>
        <taxon>Actinomycetes</taxon>
        <taxon>Mycobacteriales</taxon>
        <taxon>Mycobacteriaceae</taxon>
        <taxon>Mycolicibacterium</taxon>
    </lineage>
</organism>